<dbReference type="Pfam" id="PF13649">
    <property type="entry name" value="Methyltransf_25"/>
    <property type="match status" value="1"/>
</dbReference>
<evidence type="ECO:0000256" key="1">
    <source>
        <dbReference type="ARBA" id="ARBA00022603"/>
    </source>
</evidence>
<dbReference type="PANTHER" id="PTHR43861">
    <property type="entry name" value="TRANS-ACONITATE 2-METHYLTRANSFERASE-RELATED"/>
    <property type="match status" value="1"/>
</dbReference>
<name>F6DK90_DESRL</name>
<dbReference type="InterPro" id="IPR041698">
    <property type="entry name" value="Methyltransf_25"/>
</dbReference>
<dbReference type="STRING" id="696281.Desru_3302"/>
<dbReference type="Gene3D" id="3.40.50.150">
    <property type="entry name" value="Vaccinia Virus protein VP39"/>
    <property type="match status" value="1"/>
</dbReference>
<keyword evidence="2 4" id="KW-0808">Transferase</keyword>
<dbReference type="EMBL" id="CP002780">
    <property type="protein sequence ID" value="AEG61507.1"/>
    <property type="molecule type" value="Genomic_DNA"/>
</dbReference>
<evidence type="ECO:0000259" key="3">
    <source>
        <dbReference type="Pfam" id="PF13649"/>
    </source>
</evidence>
<dbReference type="GO" id="GO:0032259">
    <property type="term" value="P:methylation"/>
    <property type="evidence" value="ECO:0007669"/>
    <property type="project" value="UniProtKB-KW"/>
</dbReference>
<dbReference type="eggNOG" id="COG4106">
    <property type="taxonomic scope" value="Bacteria"/>
</dbReference>
<keyword evidence="1 4" id="KW-0489">Methyltransferase</keyword>
<organism evidence="4 5">
    <name type="scientific">Desulforamulus ruminis (strain ATCC 23193 / DSM 2154 / NCIMB 8452 / DL)</name>
    <name type="common">Desulfotomaculum ruminis</name>
    <dbReference type="NCBI Taxonomy" id="696281"/>
    <lineage>
        <taxon>Bacteria</taxon>
        <taxon>Bacillati</taxon>
        <taxon>Bacillota</taxon>
        <taxon>Clostridia</taxon>
        <taxon>Eubacteriales</taxon>
        <taxon>Peptococcaceae</taxon>
        <taxon>Desulforamulus</taxon>
    </lineage>
</organism>
<reference evidence="5" key="1">
    <citation type="submission" date="2011-05" db="EMBL/GenBank/DDBJ databases">
        <title>Complete sequence of Desulfotomaculum ruminis DSM 2154.</title>
        <authorList>
            <person name="Lucas S."/>
            <person name="Copeland A."/>
            <person name="Lapidus A."/>
            <person name="Cheng J.-F."/>
            <person name="Goodwin L."/>
            <person name="Pitluck S."/>
            <person name="Lu M."/>
            <person name="Detter J.C."/>
            <person name="Han C."/>
            <person name="Tapia R."/>
            <person name="Land M."/>
            <person name="Hauser L."/>
            <person name="Kyrpides N."/>
            <person name="Ivanova N."/>
            <person name="Mikhailova N."/>
            <person name="Pagani I."/>
            <person name="Stams A.J.M."/>
            <person name="Plugge C.M."/>
            <person name="Muyzer G."/>
            <person name="Kuever J."/>
            <person name="Parshina S.N."/>
            <person name="Ivanova A.E."/>
            <person name="Nazina T.N."/>
            <person name="Brambilla E."/>
            <person name="Spring S."/>
            <person name="Klenk H.-P."/>
            <person name="Woyke T."/>
        </authorList>
    </citation>
    <scope>NUCLEOTIDE SEQUENCE [LARGE SCALE GENOMIC DNA]</scope>
    <source>
        <strain evidence="5">ATCC 23193 / DSM 2154 / NCIB 8452 / DL</strain>
    </source>
</reference>
<dbReference type="RefSeq" id="WP_013843253.1">
    <property type="nucleotide sequence ID" value="NC_015589.1"/>
</dbReference>
<sequence>MSHHWDSHFYDHKHNFVSEYGSELIDLLRPQKNERILDLGCGTGDLANKITHSGAEVIGIDASENMIHKAKEKYPNIEFKVMDAVNLHLNGNFDGVFSNATLHWIKESQRLLAQVYSVLKPKGRFVAEFGGKDNVKTVTDAIITSIREAGYSFADQDFPWYFPTIGEYTSLMEQTGFTVTYATYFARPTKLVDDKDGIKDWIHMFGNNLLAVVPAEVRGDIIGKVEKKLYQRQFINGHWYADYKRIRVMGLKE</sequence>
<dbReference type="KEGG" id="dru:Desru_3302"/>
<dbReference type="SUPFAM" id="SSF53335">
    <property type="entry name" value="S-adenosyl-L-methionine-dependent methyltransferases"/>
    <property type="match status" value="1"/>
</dbReference>
<dbReference type="AlphaFoldDB" id="F6DK90"/>
<gene>
    <name evidence="4" type="ordered locus">Desru_3302</name>
</gene>
<feature type="domain" description="Methyltransferase" evidence="3">
    <location>
        <begin position="36"/>
        <end position="123"/>
    </location>
</feature>
<protein>
    <submittedName>
        <fullName evidence="4">Methyltransferase type 11</fullName>
    </submittedName>
</protein>
<evidence type="ECO:0000313" key="4">
    <source>
        <dbReference type="EMBL" id="AEG61507.1"/>
    </source>
</evidence>
<accession>F6DK90</accession>
<reference evidence="4 5" key="2">
    <citation type="journal article" date="2012" name="Stand. Genomic Sci.">
        <title>Complete genome sequence of the sulfate-reducing firmicute Desulfotomaculum ruminis type strain (DL(T)).</title>
        <authorList>
            <person name="Spring S."/>
            <person name="Visser M."/>
            <person name="Lu M."/>
            <person name="Copeland A."/>
            <person name="Lapidus A."/>
            <person name="Lucas S."/>
            <person name="Cheng J.F."/>
            <person name="Han C."/>
            <person name="Tapia R."/>
            <person name="Goodwin L.A."/>
            <person name="Pitluck S."/>
            <person name="Ivanova N."/>
            <person name="Land M."/>
            <person name="Hauser L."/>
            <person name="Larimer F."/>
            <person name="Rohde M."/>
            <person name="Goker M."/>
            <person name="Detter J.C."/>
            <person name="Kyrpides N.C."/>
            <person name="Woyke T."/>
            <person name="Schaap P.J."/>
            <person name="Plugge C.M."/>
            <person name="Muyzer G."/>
            <person name="Kuever J."/>
            <person name="Pereira I.A."/>
            <person name="Parshina S.N."/>
            <person name="Bernier-Latmani R."/>
            <person name="Stams A.J."/>
            <person name="Klenk H.P."/>
        </authorList>
    </citation>
    <scope>NUCLEOTIDE SEQUENCE [LARGE SCALE GENOMIC DNA]</scope>
    <source>
        <strain evidence="5">ATCC 23193 / DSM 2154 / NCIB 8452 / DL</strain>
    </source>
</reference>
<dbReference type="GO" id="GO:0008168">
    <property type="term" value="F:methyltransferase activity"/>
    <property type="evidence" value="ECO:0007669"/>
    <property type="project" value="UniProtKB-KW"/>
</dbReference>
<proteinExistence type="predicted"/>
<dbReference type="Proteomes" id="UP000009234">
    <property type="component" value="Chromosome"/>
</dbReference>
<evidence type="ECO:0000313" key="5">
    <source>
        <dbReference type="Proteomes" id="UP000009234"/>
    </source>
</evidence>
<evidence type="ECO:0000256" key="2">
    <source>
        <dbReference type="ARBA" id="ARBA00022679"/>
    </source>
</evidence>
<dbReference type="HOGENOM" id="CLU_037990_5_3_9"/>
<keyword evidence="5" id="KW-1185">Reference proteome</keyword>
<dbReference type="CDD" id="cd02440">
    <property type="entry name" value="AdoMet_MTases"/>
    <property type="match status" value="1"/>
</dbReference>
<dbReference type="PANTHER" id="PTHR43861:SF1">
    <property type="entry name" value="TRANS-ACONITATE 2-METHYLTRANSFERASE"/>
    <property type="match status" value="1"/>
</dbReference>
<dbReference type="InterPro" id="IPR029063">
    <property type="entry name" value="SAM-dependent_MTases_sf"/>
</dbReference>